<comment type="similarity">
    <text evidence="3 9">Belongs to the class-D beta-lactamase family.</text>
</comment>
<evidence type="ECO:0000256" key="3">
    <source>
        <dbReference type="ARBA" id="ARBA00007898"/>
    </source>
</evidence>
<keyword evidence="8 9" id="KW-0046">Antibiotic resistance</keyword>
<evidence type="ECO:0000256" key="2">
    <source>
        <dbReference type="ARBA" id="ARBA00007171"/>
    </source>
</evidence>
<dbReference type="InterPro" id="IPR012338">
    <property type="entry name" value="Beta-lactam/transpept-like"/>
</dbReference>
<dbReference type="PANTHER" id="PTHR30627">
    <property type="entry name" value="PEPTIDOGLYCAN D,D-TRANSPEPTIDASE"/>
    <property type="match status" value="1"/>
</dbReference>
<dbReference type="Pfam" id="PF03717">
    <property type="entry name" value="PBP_dimer"/>
    <property type="match status" value="1"/>
</dbReference>
<dbReference type="SUPFAM" id="SSF56601">
    <property type="entry name" value="beta-lactamase/transpeptidase-like"/>
    <property type="match status" value="1"/>
</dbReference>
<dbReference type="InterPro" id="IPR005311">
    <property type="entry name" value="PBP_dimer"/>
</dbReference>
<comment type="subcellular location">
    <subcellularLocation>
        <location evidence="1">Membrane</location>
    </subcellularLocation>
</comment>
<dbReference type="Gene3D" id="3.40.710.10">
    <property type="entry name" value="DD-peptidase/beta-lactamase superfamily"/>
    <property type="match status" value="1"/>
</dbReference>
<accession>A0A553K026</accession>
<dbReference type="PROSITE" id="PS00337">
    <property type="entry name" value="BETA_LACTAMASE_D"/>
    <property type="match status" value="1"/>
</dbReference>
<evidence type="ECO:0000256" key="8">
    <source>
        <dbReference type="ARBA" id="ARBA00023251"/>
    </source>
</evidence>
<protein>
    <recommendedName>
        <fullName evidence="4 9">Beta-lactamase</fullName>
        <ecNumber evidence="4 9">3.5.2.6</ecNumber>
    </recommendedName>
</protein>
<evidence type="ECO:0000256" key="7">
    <source>
        <dbReference type="ARBA" id="ARBA00023136"/>
    </source>
</evidence>
<gene>
    <name evidence="14" type="ORF">FOJ82_08340</name>
</gene>
<evidence type="ECO:0000256" key="5">
    <source>
        <dbReference type="ARBA" id="ARBA00022729"/>
    </source>
</evidence>
<dbReference type="GO" id="GO:0017001">
    <property type="term" value="P:antibiotic catabolic process"/>
    <property type="evidence" value="ECO:0007669"/>
    <property type="project" value="InterPro"/>
</dbReference>
<dbReference type="GO" id="GO:0071555">
    <property type="term" value="P:cell wall organization"/>
    <property type="evidence" value="ECO:0007669"/>
    <property type="project" value="TreeGrafter"/>
</dbReference>
<dbReference type="EMBL" id="VKKG01000003">
    <property type="protein sequence ID" value="TRY18059.1"/>
    <property type="molecule type" value="Genomic_DNA"/>
</dbReference>
<reference evidence="14 15" key="1">
    <citation type="submission" date="2019-07" db="EMBL/GenBank/DDBJ databases">
        <authorList>
            <person name="Zhou L.-Y."/>
        </authorList>
    </citation>
    <scope>NUCLEOTIDE SEQUENCE [LARGE SCALE GENOMIC DNA]</scope>
    <source>
        <strain evidence="14 15">YIM 101269</strain>
    </source>
</reference>
<dbReference type="OrthoDB" id="5241017at2"/>
<evidence type="ECO:0000256" key="10">
    <source>
        <dbReference type="SAM" id="MobiDB-lite"/>
    </source>
</evidence>
<feature type="domain" description="Penicillin-binding protein dimerisation" evidence="12">
    <location>
        <begin position="262"/>
        <end position="415"/>
    </location>
</feature>
<dbReference type="GO" id="GO:0008800">
    <property type="term" value="F:beta-lactamase activity"/>
    <property type="evidence" value="ECO:0007669"/>
    <property type="project" value="UniProtKB-UniRule"/>
</dbReference>
<name>A0A553K026_9ACTN</name>
<evidence type="ECO:0000256" key="6">
    <source>
        <dbReference type="ARBA" id="ARBA00022801"/>
    </source>
</evidence>
<dbReference type="GO" id="GO:0071972">
    <property type="term" value="F:peptidoglycan L,D-transpeptidase activity"/>
    <property type="evidence" value="ECO:0007669"/>
    <property type="project" value="TreeGrafter"/>
</dbReference>
<dbReference type="GO" id="GO:0046677">
    <property type="term" value="P:response to antibiotic"/>
    <property type="evidence" value="ECO:0007669"/>
    <property type="project" value="UniProtKB-UniRule"/>
</dbReference>
<dbReference type="AlphaFoldDB" id="A0A553K026"/>
<sequence length="740" mass="77910">MCALRTWKKKSNARRAAITAIVRTQTQGATDNVQQLPTGLEKNAQVPDPPPALTSRITRRVKPHRTRCRWGIGDTRARLPESGCSWRVLSTCWACGKGGPVGRRRVAAIVLSLGMMVTGACAPLSPEPDESAPPTTESIPPVDLPSADPLVADLAAALTEFDVTKLPLADPERAQEDLEAIFAGMDGIRPTVTAEGVQYEAEAGTAVGTLTHSYDIGLEGWTFQTTVPLEFADDQWQVTWSPQLIHSQLTTDSRMRHTRTLPKRAPINDNEGLALVEERTLYQVGLDKSQVVEAEWETAAADLARLVEIDPAAYVAKVLAGGPKQFVVARTMTQEEITPDISKVPGAIALATTANVAPSSTFAISILGKTGKPSAEQVAESDGEVWPEDVIGLSGLQARYQERLRGVPEVRIDLVGRNTEADPNAAEQFEEQNLFRQDSSVGAPLELSLDRDLQTRAEEVLSTQPGLATLVVVRPSDGAVLAAANSPAAGEYPQATFGKFAPGSTFKVVSALAMLRKGYTPTSSVECPATLGVSGHNFTNYSDYPGNMVGSITLTQALAHSCNTAFAGAAASITPDELHAAAGSLGVGTDYDAGFTSNFGTVQPNNSAIDRAASMIGQGQITMSPLGMAAVAASVASGKTTIPWVVAGTQAEATAAPLTAAETAALQQMMTAVITQGPGKSLAPIMTGAKTGTAEWGPVGNYKHHGWMISWNQNYAIAAFVEDGVSGSTSAAPLITALFE</sequence>
<dbReference type="Pfam" id="PF05223">
    <property type="entry name" value="MecA_N"/>
    <property type="match status" value="1"/>
</dbReference>
<dbReference type="Pfam" id="PF00905">
    <property type="entry name" value="Transpeptidase"/>
    <property type="match status" value="1"/>
</dbReference>
<evidence type="ECO:0000256" key="9">
    <source>
        <dbReference type="RuleBase" id="RU361140"/>
    </source>
</evidence>
<keyword evidence="7" id="KW-0472">Membrane</keyword>
<dbReference type="GO" id="GO:0005886">
    <property type="term" value="C:plasma membrane"/>
    <property type="evidence" value="ECO:0007669"/>
    <property type="project" value="TreeGrafter"/>
</dbReference>
<keyword evidence="6 9" id="KW-0378">Hydrolase</keyword>
<dbReference type="SUPFAM" id="SSF56519">
    <property type="entry name" value="Penicillin binding protein dimerisation domain"/>
    <property type="match status" value="1"/>
</dbReference>
<dbReference type="EC" id="3.5.2.6" evidence="4 9"/>
<feature type="domain" description="Penicillin-binding protein transpeptidase" evidence="11">
    <location>
        <begin position="469"/>
        <end position="738"/>
    </location>
</feature>
<evidence type="ECO:0000313" key="14">
    <source>
        <dbReference type="EMBL" id="TRY18059.1"/>
    </source>
</evidence>
<dbReference type="InterPro" id="IPR050515">
    <property type="entry name" value="Beta-lactam/transpept"/>
</dbReference>
<proteinExistence type="inferred from homology"/>
<dbReference type="PANTHER" id="PTHR30627:SF24">
    <property type="entry name" value="PENICILLIN-BINDING PROTEIN 4B"/>
    <property type="match status" value="1"/>
</dbReference>
<comment type="caution">
    <text evidence="14">The sequence shown here is derived from an EMBL/GenBank/DDBJ whole genome shotgun (WGS) entry which is preliminary data.</text>
</comment>
<evidence type="ECO:0000256" key="1">
    <source>
        <dbReference type="ARBA" id="ARBA00004370"/>
    </source>
</evidence>
<keyword evidence="15" id="KW-1185">Reference proteome</keyword>
<evidence type="ECO:0000259" key="12">
    <source>
        <dbReference type="Pfam" id="PF03717"/>
    </source>
</evidence>
<evidence type="ECO:0000256" key="4">
    <source>
        <dbReference type="ARBA" id="ARBA00012865"/>
    </source>
</evidence>
<dbReference type="Gene3D" id="3.90.1310.10">
    <property type="entry name" value="Penicillin-binding protein 2a (Domain 2)"/>
    <property type="match status" value="1"/>
</dbReference>
<comment type="catalytic activity">
    <reaction evidence="9">
        <text>a beta-lactam + H2O = a substituted beta-amino acid</text>
        <dbReference type="Rhea" id="RHEA:20401"/>
        <dbReference type="ChEBI" id="CHEBI:15377"/>
        <dbReference type="ChEBI" id="CHEBI:35627"/>
        <dbReference type="ChEBI" id="CHEBI:140347"/>
        <dbReference type="EC" id="3.5.2.6"/>
    </reaction>
</comment>
<dbReference type="InterPro" id="IPR007887">
    <property type="entry name" value="MecA_N"/>
</dbReference>
<comment type="similarity">
    <text evidence="2">Belongs to the transpeptidase family.</text>
</comment>
<dbReference type="InterPro" id="IPR001460">
    <property type="entry name" value="PCN-bd_Tpept"/>
</dbReference>
<dbReference type="GO" id="GO:0008658">
    <property type="term" value="F:penicillin binding"/>
    <property type="evidence" value="ECO:0007669"/>
    <property type="project" value="InterPro"/>
</dbReference>
<dbReference type="Proteomes" id="UP000317638">
    <property type="component" value="Unassembled WGS sequence"/>
</dbReference>
<dbReference type="InterPro" id="IPR002137">
    <property type="entry name" value="Beta-lactam_class-D_AS"/>
</dbReference>
<keyword evidence="5" id="KW-0732">Signal</keyword>
<feature type="region of interest" description="Disordered" evidence="10">
    <location>
        <begin position="122"/>
        <end position="144"/>
    </location>
</feature>
<organism evidence="14 15">
    <name type="scientific">Tessaracoccus rhinocerotis</name>
    <dbReference type="NCBI Taxonomy" id="1689449"/>
    <lineage>
        <taxon>Bacteria</taxon>
        <taxon>Bacillati</taxon>
        <taxon>Actinomycetota</taxon>
        <taxon>Actinomycetes</taxon>
        <taxon>Propionibacteriales</taxon>
        <taxon>Propionibacteriaceae</taxon>
        <taxon>Tessaracoccus</taxon>
    </lineage>
</organism>
<dbReference type="InterPro" id="IPR036138">
    <property type="entry name" value="PBP_dimer_sf"/>
</dbReference>
<feature type="domain" description="NTF2-like N-terminal transpeptidase" evidence="13">
    <location>
        <begin position="171"/>
        <end position="252"/>
    </location>
</feature>
<evidence type="ECO:0000259" key="11">
    <source>
        <dbReference type="Pfam" id="PF00905"/>
    </source>
</evidence>
<evidence type="ECO:0000259" key="13">
    <source>
        <dbReference type="Pfam" id="PF05223"/>
    </source>
</evidence>
<evidence type="ECO:0000313" key="15">
    <source>
        <dbReference type="Proteomes" id="UP000317638"/>
    </source>
</evidence>